<keyword evidence="2 7" id="KW-0808">Transferase</keyword>
<comment type="caution">
    <text evidence="9">The sequence shown here is derived from an EMBL/GenBank/DDBJ whole genome shotgun (WGS) entry which is preliminary data.</text>
</comment>
<dbReference type="GO" id="GO:0016020">
    <property type="term" value="C:membrane"/>
    <property type="evidence" value="ECO:0007669"/>
    <property type="project" value="UniProtKB-SubCell"/>
</dbReference>
<dbReference type="Pfam" id="PF01529">
    <property type="entry name" value="DHHC"/>
    <property type="match status" value="1"/>
</dbReference>
<evidence type="ECO:0000313" key="10">
    <source>
        <dbReference type="Proteomes" id="UP000230066"/>
    </source>
</evidence>
<keyword evidence="5 7" id="KW-0472">Membrane</keyword>
<evidence type="ECO:0000259" key="8">
    <source>
        <dbReference type="Pfam" id="PF01529"/>
    </source>
</evidence>
<dbReference type="PANTHER" id="PTHR22883:SF488">
    <property type="entry name" value="PALMITOYLTRANSFERASE"/>
    <property type="match status" value="1"/>
</dbReference>
<evidence type="ECO:0000256" key="6">
    <source>
        <dbReference type="ARBA" id="ARBA00023315"/>
    </source>
</evidence>
<accession>A0A4E0RRV6</accession>
<proteinExistence type="inferred from homology"/>
<comment type="domain">
    <text evidence="7">The DHHC domain is required for palmitoyltransferase activity.</text>
</comment>
<comment type="subcellular location">
    <subcellularLocation>
        <location evidence="1">Membrane</location>
        <topology evidence="1">Multi-pass membrane protein</topology>
    </subcellularLocation>
</comment>
<keyword evidence="3 7" id="KW-0812">Transmembrane</keyword>
<feature type="transmembrane region" description="Helical" evidence="7">
    <location>
        <begin position="103"/>
        <end position="122"/>
    </location>
</feature>
<dbReference type="PROSITE" id="PS50216">
    <property type="entry name" value="DHHC"/>
    <property type="match status" value="1"/>
</dbReference>
<dbReference type="InterPro" id="IPR001594">
    <property type="entry name" value="Palmitoyltrfase_DHHC"/>
</dbReference>
<dbReference type="AlphaFoldDB" id="A0A4E0RRV6"/>
<evidence type="ECO:0000256" key="2">
    <source>
        <dbReference type="ARBA" id="ARBA00022679"/>
    </source>
</evidence>
<protein>
    <recommendedName>
        <fullName evidence="7">Palmitoyltransferase</fullName>
        <ecNumber evidence="7">2.3.1.225</ecNumber>
    </recommendedName>
</protein>
<gene>
    <name evidence="9" type="ORF">D915_005500</name>
</gene>
<evidence type="ECO:0000256" key="7">
    <source>
        <dbReference type="RuleBase" id="RU079119"/>
    </source>
</evidence>
<reference evidence="9" key="1">
    <citation type="submission" date="2019-03" db="EMBL/GenBank/DDBJ databases">
        <title>Improved annotation for the trematode Fasciola hepatica.</title>
        <authorList>
            <person name="Choi Y.-J."/>
            <person name="Martin J."/>
            <person name="Mitreva M."/>
        </authorList>
    </citation>
    <scope>NUCLEOTIDE SEQUENCE [LARGE SCALE GENOMIC DNA]</scope>
</reference>
<dbReference type="InterPro" id="IPR039859">
    <property type="entry name" value="PFA4/ZDH16/20/ERF2-like"/>
</dbReference>
<dbReference type="GO" id="GO:0005794">
    <property type="term" value="C:Golgi apparatus"/>
    <property type="evidence" value="ECO:0007669"/>
    <property type="project" value="TreeGrafter"/>
</dbReference>
<comment type="similarity">
    <text evidence="7">Belongs to the DHHC palmitoyltransferase family.</text>
</comment>
<dbReference type="PANTHER" id="PTHR22883">
    <property type="entry name" value="ZINC FINGER DHHC DOMAIN CONTAINING PROTEIN"/>
    <property type="match status" value="1"/>
</dbReference>
<dbReference type="Proteomes" id="UP000230066">
    <property type="component" value="Unassembled WGS sequence"/>
</dbReference>
<keyword evidence="6 7" id="KW-0012">Acyltransferase</keyword>
<evidence type="ECO:0000313" key="9">
    <source>
        <dbReference type="EMBL" id="THD23718.1"/>
    </source>
</evidence>
<keyword evidence="10" id="KW-1185">Reference proteome</keyword>
<dbReference type="GO" id="GO:0019706">
    <property type="term" value="F:protein-cysteine S-palmitoyltransferase activity"/>
    <property type="evidence" value="ECO:0007669"/>
    <property type="project" value="UniProtKB-EC"/>
</dbReference>
<evidence type="ECO:0000256" key="4">
    <source>
        <dbReference type="ARBA" id="ARBA00022989"/>
    </source>
</evidence>
<evidence type="ECO:0000256" key="3">
    <source>
        <dbReference type="ARBA" id="ARBA00022692"/>
    </source>
</evidence>
<dbReference type="EMBL" id="JXXN02001986">
    <property type="protein sequence ID" value="THD23718.1"/>
    <property type="molecule type" value="Genomic_DNA"/>
</dbReference>
<comment type="catalytic activity">
    <reaction evidence="7">
        <text>L-cysteinyl-[protein] + hexadecanoyl-CoA = S-hexadecanoyl-L-cysteinyl-[protein] + CoA</text>
        <dbReference type="Rhea" id="RHEA:36683"/>
        <dbReference type="Rhea" id="RHEA-COMP:10131"/>
        <dbReference type="Rhea" id="RHEA-COMP:11032"/>
        <dbReference type="ChEBI" id="CHEBI:29950"/>
        <dbReference type="ChEBI" id="CHEBI:57287"/>
        <dbReference type="ChEBI" id="CHEBI:57379"/>
        <dbReference type="ChEBI" id="CHEBI:74151"/>
        <dbReference type="EC" id="2.3.1.225"/>
    </reaction>
</comment>
<evidence type="ECO:0000256" key="1">
    <source>
        <dbReference type="ARBA" id="ARBA00004141"/>
    </source>
</evidence>
<keyword evidence="4 7" id="KW-1133">Transmembrane helix</keyword>
<feature type="domain" description="Palmitoyltransferase DHHC" evidence="8">
    <location>
        <begin position="147"/>
        <end position="292"/>
    </location>
</feature>
<feature type="transmembrane region" description="Helical" evidence="7">
    <location>
        <begin position="6"/>
        <end position="23"/>
    </location>
</feature>
<feature type="transmembrane region" description="Helical" evidence="7">
    <location>
        <begin position="72"/>
        <end position="91"/>
    </location>
</feature>
<sequence>MEFLTAVIGYVLFCLALLLLYRFRDSPLLRPISRLCTVCTTLTGRLLPIYLRQLIEHGITWLLFERHCLYQVLYVVLVLVGHAVLITDVIAQLYRFSVVENHLFVGIASLFCNGLCYALVCLTDPGVINSRNLPAYAQIYPYDGVFYKDKQCSRCMHQLPARSKHCARCDQCVFRFDHHCVWTNCCIGGLNHAHFLFFLVSLVVMVVNAAWLSFRVLHSYTVREGLWYAQYVGINDQLHPMDWSTLIQHLFMTFPRVVSMAVILSSVSTVLLVYFVHHVRLVLRNQTAYEYDRSRALTAVHHHMTSSLASGYPRLQNPYKPVPGGSTWFYNRGLWANLYEVFGNETKNSLRDFRRRLPVQMEFKTR</sequence>
<feature type="transmembrane region" description="Helical" evidence="7">
    <location>
        <begin position="195"/>
        <end position="214"/>
    </location>
</feature>
<evidence type="ECO:0000256" key="5">
    <source>
        <dbReference type="ARBA" id="ARBA00023136"/>
    </source>
</evidence>
<dbReference type="EC" id="2.3.1.225" evidence="7"/>
<dbReference type="GO" id="GO:0006612">
    <property type="term" value="P:protein targeting to membrane"/>
    <property type="evidence" value="ECO:0007669"/>
    <property type="project" value="TreeGrafter"/>
</dbReference>
<organism evidence="9 10">
    <name type="scientific">Fasciola hepatica</name>
    <name type="common">Liver fluke</name>
    <dbReference type="NCBI Taxonomy" id="6192"/>
    <lineage>
        <taxon>Eukaryota</taxon>
        <taxon>Metazoa</taxon>
        <taxon>Spiralia</taxon>
        <taxon>Lophotrochozoa</taxon>
        <taxon>Platyhelminthes</taxon>
        <taxon>Trematoda</taxon>
        <taxon>Digenea</taxon>
        <taxon>Plagiorchiida</taxon>
        <taxon>Echinostomata</taxon>
        <taxon>Echinostomatoidea</taxon>
        <taxon>Fasciolidae</taxon>
        <taxon>Fasciola</taxon>
    </lineage>
</organism>
<feature type="transmembrane region" description="Helical" evidence="7">
    <location>
        <begin position="257"/>
        <end position="276"/>
    </location>
</feature>
<dbReference type="GO" id="GO:0005783">
    <property type="term" value="C:endoplasmic reticulum"/>
    <property type="evidence" value="ECO:0007669"/>
    <property type="project" value="TreeGrafter"/>
</dbReference>
<name>A0A4E0RRV6_FASHE</name>